<dbReference type="VEuPathDB" id="VectorBase:ISCW008874"/>
<dbReference type="EnsemblMetazoa" id="ISCW008874-RA">
    <property type="protein sequence ID" value="ISCW008874-PA"/>
    <property type="gene ID" value="ISCW008874"/>
</dbReference>
<feature type="compositionally biased region" description="Basic and acidic residues" evidence="1">
    <location>
        <begin position="1"/>
        <end position="24"/>
    </location>
</feature>
<feature type="region of interest" description="Disordered" evidence="1">
    <location>
        <begin position="86"/>
        <end position="105"/>
    </location>
</feature>
<feature type="compositionally biased region" description="Polar residues" evidence="1">
    <location>
        <begin position="170"/>
        <end position="185"/>
    </location>
</feature>
<dbReference type="Proteomes" id="UP000001555">
    <property type="component" value="Unassembled WGS sequence"/>
</dbReference>
<reference evidence="3" key="2">
    <citation type="submission" date="2020-05" db="UniProtKB">
        <authorList>
            <consortium name="EnsemblMetazoa"/>
        </authorList>
    </citation>
    <scope>IDENTIFICATION</scope>
    <source>
        <strain evidence="3">wikel</strain>
    </source>
</reference>
<accession>B7Q3L0</accession>
<dbReference type="InParanoid" id="B7Q3L0"/>
<dbReference type="EMBL" id="ABJB010787598">
    <property type="status" value="NOT_ANNOTATED_CDS"/>
    <property type="molecule type" value="Genomic_DNA"/>
</dbReference>
<feature type="compositionally biased region" description="Basic and acidic residues" evidence="1">
    <location>
        <begin position="244"/>
        <end position="279"/>
    </location>
</feature>
<dbReference type="HOGENOM" id="CLU_903939_0_0_1"/>
<protein>
    <submittedName>
        <fullName evidence="2 3">Uncharacterized protein</fullName>
    </submittedName>
</protein>
<dbReference type="EMBL" id="DS850475">
    <property type="protein sequence ID" value="EEC13432.1"/>
    <property type="molecule type" value="Genomic_DNA"/>
</dbReference>
<gene>
    <name evidence="2" type="ORF">IscW_ISCW008874</name>
</gene>
<feature type="compositionally biased region" description="Basic residues" evidence="1">
    <location>
        <begin position="86"/>
        <end position="98"/>
    </location>
</feature>
<evidence type="ECO:0000313" key="2">
    <source>
        <dbReference type="EMBL" id="EEC13432.1"/>
    </source>
</evidence>
<feature type="compositionally biased region" description="Basic residues" evidence="1">
    <location>
        <begin position="186"/>
        <end position="195"/>
    </location>
</feature>
<feature type="compositionally biased region" description="Polar residues" evidence="1">
    <location>
        <begin position="221"/>
        <end position="231"/>
    </location>
</feature>
<dbReference type="AlphaFoldDB" id="B7Q3L0"/>
<reference evidence="2 4" key="1">
    <citation type="submission" date="2008-03" db="EMBL/GenBank/DDBJ databases">
        <title>Annotation of Ixodes scapularis.</title>
        <authorList>
            <consortium name="Ixodes scapularis Genome Project Consortium"/>
            <person name="Caler E."/>
            <person name="Hannick L.I."/>
            <person name="Bidwell S."/>
            <person name="Joardar V."/>
            <person name="Thiagarajan M."/>
            <person name="Amedeo P."/>
            <person name="Galinsky K.J."/>
            <person name="Schobel S."/>
            <person name="Inman J."/>
            <person name="Hostetler J."/>
            <person name="Miller J."/>
            <person name="Hammond M."/>
            <person name="Megy K."/>
            <person name="Lawson D."/>
            <person name="Kodira C."/>
            <person name="Sutton G."/>
            <person name="Meyer J."/>
            <person name="Hill C.A."/>
            <person name="Birren B."/>
            <person name="Nene V."/>
            <person name="Collins F."/>
            <person name="Alarcon-Chaidez F."/>
            <person name="Wikel S."/>
            <person name="Strausberg R."/>
        </authorList>
    </citation>
    <scope>NUCLEOTIDE SEQUENCE [LARGE SCALE GENOMIC DNA]</scope>
    <source>
        <strain evidence="4">Wikel</strain>
        <strain evidence="2">Wikel colony</strain>
    </source>
</reference>
<name>B7Q3L0_IXOSC</name>
<dbReference type="PaxDb" id="6945-B7Q3L0"/>
<feature type="region of interest" description="Disordered" evidence="1">
    <location>
        <begin position="220"/>
        <end position="308"/>
    </location>
</feature>
<evidence type="ECO:0000313" key="4">
    <source>
        <dbReference type="Proteomes" id="UP000001555"/>
    </source>
</evidence>
<dbReference type="VEuPathDB" id="VectorBase:ISCI008874"/>
<keyword evidence="4" id="KW-1185">Reference proteome</keyword>
<organism>
    <name type="scientific">Ixodes scapularis</name>
    <name type="common">Black-legged tick</name>
    <name type="synonym">Deer tick</name>
    <dbReference type="NCBI Taxonomy" id="6945"/>
    <lineage>
        <taxon>Eukaryota</taxon>
        <taxon>Metazoa</taxon>
        <taxon>Ecdysozoa</taxon>
        <taxon>Arthropoda</taxon>
        <taxon>Chelicerata</taxon>
        <taxon>Arachnida</taxon>
        <taxon>Acari</taxon>
        <taxon>Parasitiformes</taxon>
        <taxon>Ixodida</taxon>
        <taxon>Ixodoidea</taxon>
        <taxon>Ixodidae</taxon>
        <taxon>Ixodinae</taxon>
        <taxon>Ixodes</taxon>
    </lineage>
</organism>
<evidence type="ECO:0000313" key="3">
    <source>
        <dbReference type="EnsemblMetazoa" id="ISCW008874-PA"/>
    </source>
</evidence>
<proteinExistence type="predicted"/>
<sequence>MLAEIDKNDRVERQHAPNGEEKKGAGSSAPGLFRDNDATKEPRDHPSTFSDSVPKDARDVTMGFDEVKLDDKLEKDQSDIFFKSKQRSVKKKTQRVKSPKVTLPKHDVGTSDKSWFFGAIWSKKESSTKAPSENSKNSLGLRDARHLDLKKIAMDKRISWGKAKAYPGSLTLSELNDDGTGTSKTRNLRRIRKKKSGVEQQVAKRKTDGMSFLRSILGISSPVTTELQKSPASKKPRKLKASKRGKELGKENRSKTRDRDVALSKKNELDTLPEGREQENDALSDSPAPKSEAMPHLESRISGTITSD</sequence>
<feature type="compositionally biased region" description="Basic and acidic residues" evidence="1">
    <location>
        <begin position="34"/>
        <end position="46"/>
    </location>
</feature>
<feature type="region of interest" description="Disordered" evidence="1">
    <location>
        <begin position="170"/>
        <end position="207"/>
    </location>
</feature>
<feature type="compositionally biased region" description="Basic residues" evidence="1">
    <location>
        <begin position="232"/>
        <end position="243"/>
    </location>
</feature>
<feature type="region of interest" description="Disordered" evidence="1">
    <location>
        <begin position="1"/>
        <end position="57"/>
    </location>
</feature>
<evidence type="ECO:0000256" key="1">
    <source>
        <dbReference type="SAM" id="MobiDB-lite"/>
    </source>
</evidence>